<keyword evidence="5 7" id="KW-1133">Transmembrane helix</keyword>
<feature type="transmembrane region" description="Helical" evidence="7">
    <location>
        <begin position="151"/>
        <end position="169"/>
    </location>
</feature>
<dbReference type="SUPFAM" id="SSF90123">
    <property type="entry name" value="ABC transporter transmembrane region"/>
    <property type="match status" value="1"/>
</dbReference>
<keyword evidence="6 7" id="KW-0472">Membrane</keyword>
<dbReference type="PROSITE" id="PS50893">
    <property type="entry name" value="ABC_TRANSPORTER_2"/>
    <property type="match status" value="1"/>
</dbReference>
<evidence type="ECO:0000256" key="4">
    <source>
        <dbReference type="ARBA" id="ARBA00022840"/>
    </source>
</evidence>
<dbReference type="GO" id="GO:0016887">
    <property type="term" value="F:ATP hydrolysis activity"/>
    <property type="evidence" value="ECO:0007669"/>
    <property type="project" value="InterPro"/>
</dbReference>
<dbReference type="InterPro" id="IPR003593">
    <property type="entry name" value="AAA+_ATPase"/>
</dbReference>
<evidence type="ECO:0000259" key="9">
    <source>
        <dbReference type="PROSITE" id="PS50929"/>
    </source>
</evidence>
<feature type="domain" description="ABC transporter" evidence="8">
    <location>
        <begin position="331"/>
        <end position="564"/>
    </location>
</feature>
<dbReference type="AlphaFoldDB" id="A0A937DLM6"/>
<dbReference type="PROSITE" id="PS50929">
    <property type="entry name" value="ABC_TM1F"/>
    <property type="match status" value="1"/>
</dbReference>
<dbReference type="Proteomes" id="UP000736856">
    <property type="component" value="Unassembled WGS sequence"/>
</dbReference>
<evidence type="ECO:0000256" key="7">
    <source>
        <dbReference type="SAM" id="Phobius"/>
    </source>
</evidence>
<dbReference type="InterPro" id="IPR027417">
    <property type="entry name" value="P-loop_NTPase"/>
</dbReference>
<organism evidence="10 11">
    <name type="scientific">Candidatus Liberibacter ctenarytainae</name>
    <dbReference type="NCBI Taxonomy" id="2020335"/>
    <lineage>
        <taxon>Bacteria</taxon>
        <taxon>Pseudomonadati</taxon>
        <taxon>Pseudomonadota</taxon>
        <taxon>Alphaproteobacteria</taxon>
        <taxon>Hyphomicrobiales</taxon>
        <taxon>Rhizobiaceae</taxon>
        <taxon>Liberibacter</taxon>
    </lineage>
</organism>
<evidence type="ECO:0000313" key="10">
    <source>
        <dbReference type="EMBL" id="MBL0848577.1"/>
    </source>
</evidence>
<dbReference type="Gene3D" id="1.20.1560.10">
    <property type="entry name" value="ABC transporter type 1, transmembrane domain"/>
    <property type="match status" value="1"/>
</dbReference>
<dbReference type="GO" id="GO:0015421">
    <property type="term" value="F:ABC-type oligopeptide transporter activity"/>
    <property type="evidence" value="ECO:0007669"/>
    <property type="project" value="TreeGrafter"/>
</dbReference>
<dbReference type="SUPFAM" id="SSF52540">
    <property type="entry name" value="P-loop containing nucleoside triphosphate hydrolases"/>
    <property type="match status" value="1"/>
</dbReference>
<dbReference type="EMBL" id="SEOL01000001">
    <property type="protein sequence ID" value="MBL0848577.1"/>
    <property type="molecule type" value="Genomic_DNA"/>
</dbReference>
<dbReference type="PANTHER" id="PTHR43394">
    <property type="entry name" value="ATP-DEPENDENT PERMEASE MDL1, MITOCHONDRIAL"/>
    <property type="match status" value="1"/>
</dbReference>
<evidence type="ECO:0000256" key="2">
    <source>
        <dbReference type="ARBA" id="ARBA00022692"/>
    </source>
</evidence>
<dbReference type="InterPro" id="IPR039421">
    <property type="entry name" value="Type_1_exporter"/>
</dbReference>
<dbReference type="Pfam" id="PF00005">
    <property type="entry name" value="ABC_tran"/>
    <property type="match status" value="1"/>
</dbReference>
<sequence>MSYLQYFYEFKKIYNSKLYLIILPSILINILYLTNPLYMMHIYDSVIGTRSDINLIAISTITLFLYALFFGFDVIRSRIFIDISHSIECSFKSYIIAVTKKHNLDDPLLLLTISALDQLKKFIRSPALPALFDLLFTPIFIILSLCIHPILGLWAIISAIILLIITYFFSMKNALLNQACEKKRKDEIFWGEAIFNQPEYMHMSTVRDFLLTHWDKKRSSTQKHQLLADKTTFLGESLIKTLRMTLQSSILGLGSWLVMHQNLSAGSIIATSIITTRAIAPLEQIMNAKKSLKIGLEALKHLLDLRRLAGPESFDDQNINRSTEALLNGNITIKNITLHHKDTLLPICQNLSFMIPEGTCCTITGPSGCGKTRFLLCALGLISPKNGTVLFGGRNATLNLLERFSSKISYLSQNCTLFPVSIADNITLSNNKNILDTAQKAAETIGFHNTICSLEEGYQTIVSSHNISYSLMQNIRLARIVAQNPDIILMDEPLLYLDSSARNNFYILLEKFKKSGKTIVIISHDPTIINMSDVSLVFHPITGPIFGPTKNIFRSKHTDKTINV</sequence>
<dbReference type="InterPro" id="IPR036640">
    <property type="entry name" value="ABC1_TM_sf"/>
</dbReference>
<feature type="transmembrane region" description="Helical" evidence="7">
    <location>
        <begin position="127"/>
        <end position="145"/>
    </location>
</feature>
<feature type="domain" description="ABC transmembrane type-1" evidence="9">
    <location>
        <begin position="25"/>
        <end position="288"/>
    </location>
</feature>
<reference evidence="10" key="1">
    <citation type="submission" date="2019-02" db="EMBL/GenBank/DDBJ databases">
        <title>A novel Candidatus Liberibacter species associated with the New Zealand native fuchsia psyllid, Ctenarytaina fuchsiae.</title>
        <authorList>
            <person name="Thompson S.M."/>
            <person name="Jorgensen N."/>
            <person name="David C."/>
            <person name="Bulman S.R."/>
            <person name="Smith G.R."/>
        </authorList>
    </citation>
    <scope>NUCLEOTIDE SEQUENCE</scope>
    <source>
        <strain evidence="10">Oxford</strain>
    </source>
</reference>
<keyword evidence="2 7" id="KW-0812">Transmembrane</keyword>
<keyword evidence="3" id="KW-0547">Nucleotide-binding</keyword>
<feature type="transmembrane region" description="Helical" evidence="7">
    <location>
        <begin position="18"/>
        <end position="35"/>
    </location>
</feature>
<evidence type="ECO:0000256" key="3">
    <source>
        <dbReference type="ARBA" id="ARBA00022741"/>
    </source>
</evidence>
<accession>A0A937DLM6</accession>
<evidence type="ECO:0000256" key="5">
    <source>
        <dbReference type="ARBA" id="ARBA00022989"/>
    </source>
</evidence>
<keyword evidence="4 10" id="KW-0067">ATP-binding</keyword>
<dbReference type="SMART" id="SM00382">
    <property type="entry name" value="AAA"/>
    <property type="match status" value="1"/>
</dbReference>
<protein>
    <submittedName>
        <fullName evidence="10">ATP-binding cassette domain-containing protein</fullName>
    </submittedName>
</protein>
<evidence type="ECO:0000256" key="1">
    <source>
        <dbReference type="ARBA" id="ARBA00004651"/>
    </source>
</evidence>
<name>A0A937DLM6_9HYPH</name>
<evidence type="ECO:0000259" key="8">
    <source>
        <dbReference type="PROSITE" id="PS50893"/>
    </source>
</evidence>
<dbReference type="GO" id="GO:0005524">
    <property type="term" value="F:ATP binding"/>
    <property type="evidence" value="ECO:0007669"/>
    <property type="project" value="UniProtKB-KW"/>
</dbReference>
<dbReference type="Gene3D" id="3.40.50.300">
    <property type="entry name" value="P-loop containing nucleotide triphosphate hydrolases"/>
    <property type="match status" value="1"/>
</dbReference>
<feature type="transmembrane region" description="Helical" evidence="7">
    <location>
        <begin position="55"/>
        <end position="75"/>
    </location>
</feature>
<evidence type="ECO:0000256" key="6">
    <source>
        <dbReference type="ARBA" id="ARBA00023136"/>
    </source>
</evidence>
<gene>
    <name evidence="10" type="ORF">EU981_00510</name>
</gene>
<proteinExistence type="predicted"/>
<comment type="caution">
    <text evidence="10">The sequence shown here is derived from an EMBL/GenBank/DDBJ whole genome shotgun (WGS) entry which is preliminary data.</text>
</comment>
<comment type="subcellular location">
    <subcellularLocation>
        <location evidence="1">Cell membrane</location>
        <topology evidence="1">Multi-pass membrane protein</topology>
    </subcellularLocation>
</comment>
<dbReference type="InterPro" id="IPR011527">
    <property type="entry name" value="ABC1_TM_dom"/>
</dbReference>
<dbReference type="PANTHER" id="PTHR43394:SF1">
    <property type="entry name" value="ATP-BINDING CASSETTE SUB-FAMILY B MEMBER 10, MITOCHONDRIAL"/>
    <property type="match status" value="1"/>
</dbReference>
<dbReference type="InterPro" id="IPR003439">
    <property type="entry name" value="ABC_transporter-like_ATP-bd"/>
</dbReference>
<evidence type="ECO:0000313" key="11">
    <source>
        <dbReference type="Proteomes" id="UP000736856"/>
    </source>
</evidence>
<dbReference type="GO" id="GO:0005886">
    <property type="term" value="C:plasma membrane"/>
    <property type="evidence" value="ECO:0007669"/>
    <property type="project" value="UniProtKB-SubCell"/>
</dbReference>